<protein>
    <submittedName>
        <fullName evidence="2">Uncharacterized protein</fullName>
    </submittedName>
</protein>
<name>A0AB34J9I9_PRYPA</name>
<feature type="region of interest" description="Disordered" evidence="1">
    <location>
        <begin position="1"/>
        <end position="21"/>
    </location>
</feature>
<keyword evidence="3" id="KW-1185">Reference proteome</keyword>
<dbReference type="AlphaFoldDB" id="A0AB34J9I9"/>
<dbReference type="EMBL" id="JBGBPQ010000012">
    <property type="protein sequence ID" value="KAL1515027.1"/>
    <property type="molecule type" value="Genomic_DNA"/>
</dbReference>
<feature type="compositionally biased region" description="Pro residues" evidence="1">
    <location>
        <begin position="1"/>
        <end position="11"/>
    </location>
</feature>
<gene>
    <name evidence="2" type="ORF">AB1Y20_004094</name>
</gene>
<evidence type="ECO:0000313" key="2">
    <source>
        <dbReference type="EMBL" id="KAL1515027.1"/>
    </source>
</evidence>
<comment type="caution">
    <text evidence="2">The sequence shown here is derived from an EMBL/GenBank/DDBJ whole genome shotgun (WGS) entry which is preliminary data.</text>
</comment>
<accession>A0AB34J9I9</accession>
<reference evidence="2 3" key="1">
    <citation type="journal article" date="2024" name="Science">
        <title>Giant polyketide synthase enzymes in the biosynthesis of giant marine polyether toxins.</title>
        <authorList>
            <person name="Fallon T.R."/>
            <person name="Shende V.V."/>
            <person name="Wierzbicki I.H."/>
            <person name="Pendleton A.L."/>
            <person name="Watervoot N.F."/>
            <person name="Auber R.P."/>
            <person name="Gonzalez D.J."/>
            <person name="Wisecaver J.H."/>
            <person name="Moore B.S."/>
        </authorList>
    </citation>
    <scope>NUCLEOTIDE SEQUENCE [LARGE SCALE GENOMIC DNA]</scope>
    <source>
        <strain evidence="2 3">12B1</strain>
    </source>
</reference>
<evidence type="ECO:0000256" key="1">
    <source>
        <dbReference type="SAM" id="MobiDB-lite"/>
    </source>
</evidence>
<sequence length="159" mass="16703">MAAPRPSPPSGPGVRSASPSRPPLPLRLLALVLLSLALATFSSAPLRAALQRATRPPPPSLQGARALTPARCPPTHSGPLRLLPALLPPRSAFAPLRSRRPPSGAHLSSGIHVCDSEVDRFPCASPANDVACVPDGRRRYTVGLIAVRGTVLEVRSHEH</sequence>
<dbReference type="Proteomes" id="UP001515480">
    <property type="component" value="Unassembled WGS sequence"/>
</dbReference>
<organism evidence="2 3">
    <name type="scientific">Prymnesium parvum</name>
    <name type="common">Toxic golden alga</name>
    <dbReference type="NCBI Taxonomy" id="97485"/>
    <lineage>
        <taxon>Eukaryota</taxon>
        <taxon>Haptista</taxon>
        <taxon>Haptophyta</taxon>
        <taxon>Prymnesiophyceae</taxon>
        <taxon>Prymnesiales</taxon>
        <taxon>Prymnesiaceae</taxon>
        <taxon>Prymnesium</taxon>
    </lineage>
</organism>
<evidence type="ECO:0000313" key="3">
    <source>
        <dbReference type="Proteomes" id="UP001515480"/>
    </source>
</evidence>
<proteinExistence type="predicted"/>